<gene>
    <name evidence="1" type="ORF">B7C51_01175</name>
</gene>
<dbReference type="SFLD" id="SFLDS00003">
    <property type="entry name" value="Haloacid_Dehalogenase"/>
    <property type="match status" value="1"/>
</dbReference>
<dbReference type="GO" id="GO:0000287">
    <property type="term" value="F:magnesium ion binding"/>
    <property type="evidence" value="ECO:0007669"/>
    <property type="project" value="TreeGrafter"/>
</dbReference>
<dbReference type="GO" id="GO:0005829">
    <property type="term" value="C:cytosol"/>
    <property type="evidence" value="ECO:0007669"/>
    <property type="project" value="TreeGrafter"/>
</dbReference>
<dbReference type="Gene3D" id="3.30.1240.10">
    <property type="match status" value="1"/>
</dbReference>
<proteinExistence type="predicted"/>
<dbReference type="PROSITE" id="PS01229">
    <property type="entry name" value="COF_2"/>
    <property type="match status" value="1"/>
</dbReference>
<evidence type="ECO:0000313" key="1">
    <source>
        <dbReference type="EMBL" id="ARF66718.1"/>
    </source>
</evidence>
<dbReference type="NCBIfam" id="TIGR01484">
    <property type="entry name" value="HAD-SF-IIB"/>
    <property type="match status" value="1"/>
</dbReference>
<dbReference type="NCBIfam" id="TIGR00099">
    <property type="entry name" value="Cof-subfamily"/>
    <property type="match status" value="1"/>
</dbReference>
<dbReference type="PANTHER" id="PTHR10000:SF25">
    <property type="entry name" value="PHOSPHATASE YKRA-RELATED"/>
    <property type="match status" value="1"/>
</dbReference>
<organism evidence="1 2">
    <name type="scientific">Paenibacillus larvae subsp. pulvifaciens</name>
    <dbReference type="NCBI Taxonomy" id="1477"/>
    <lineage>
        <taxon>Bacteria</taxon>
        <taxon>Bacillati</taxon>
        <taxon>Bacillota</taxon>
        <taxon>Bacilli</taxon>
        <taxon>Bacillales</taxon>
        <taxon>Paenibacillaceae</taxon>
        <taxon>Paenibacillus</taxon>
    </lineage>
</organism>
<dbReference type="PANTHER" id="PTHR10000">
    <property type="entry name" value="PHOSPHOSERINE PHOSPHATASE"/>
    <property type="match status" value="1"/>
</dbReference>
<dbReference type="Proteomes" id="UP000192727">
    <property type="component" value="Chromosome"/>
</dbReference>
<dbReference type="EMBL" id="CP020557">
    <property type="protein sequence ID" value="ARF66718.1"/>
    <property type="molecule type" value="Genomic_DNA"/>
</dbReference>
<dbReference type="SFLD" id="SFLDG01144">
    <property type="entry name" value="C2.B.4:_PGP_Like"/>
    <property type="match status" value="1"/>
</dbReference>
<dbReference type="Gene3D" id="3.40.50.1000">
    <property type="entry name" value="HAD superfamily/HAD-like"/>
    <property type="match status" value="1"/>
</dbReference>
<dbReference type="InterPro" id="IPR023214">
    <property type="entry name" value="HAD_sf"/>
</dbReference>
<evidence type="ECO:0000313" key="2">
    <source>
        <dbReference type="Proteomes" id="UP000192727"/>
    </source>
</evidence>
<sequence>MEKQIVFFDVDGTLLHHEDRKIPESAKQAIHELQQKGISTVISTGRIPAYFSSIRKELRIDSYISINGQYVVYEGEVIYDNPIALEHLEELAGEAFSRNHAVAFCSSKGIGTKDLGHPHIVTSFGELLMEYPVIHSRYYKEHAIYQALLFCTEDEEHVYRERFPQFDFVRWHEVAMDVLPKGCSKAKGIEIMLDKLNIPAQHAYAFGDGRNDIEMLSLVGHGIAMGNAVPELKRVADYVTAPIGEDGIRKGLKAMGLTDNGEKKVPEPAI</sequence>
<dbReference type="GO" id="GO:0016791">
    <property type="term" value="F:phosphatase activity"/>
    <property type="evidence" value="ECO:0007669"/>
    <property type="project" value="TreeGrafter"/>
</dbReference>
<dbReference type="SUPFAM" id="SSF56784">
    <property type="entry name" value="HAD-like"/>
    <property type="match status" value="1"/>
</dbReference>
<dbReference type="Pfam" id="PF08282">
    <property type="entry name" value="Hydrolase_3"/>
    <property type="match status" value="1"/>
</dbReference>
<reference evidence="1 2" key="1">
    <citation type="submission" date="2017-03" db="EMBL/GenBank/DDBJ databases">
        <title>Paenibacillus larvae genome sequencing.</title>
        <authorList>
            <person name="Dingman D.W."/>
        </authorList>
    </citation>
    <scope>NUCLEOTIDE SEQUENCE [LARGE SCALE GENOMIC DNA]</scope>
    <source>
        <strain evidence="1 2">SAG 10367</strain>
    </source>
</reference>
<accession>A0A1V0UP29</accession>
<dbReference type="InterPro" id="IPR000150">
    <property type="entry name" value="Cof"/>
</dbReference>
<dbReference type="InterPro" id="IPR036412">
    <property type="entry name" value="HAD-like_sf"/>
</dbReference>
<dbReference type="CDD" id="cd07517">
    <property type="entry name" value="HAD_HPP"/>
    <property type="match status" value="1"/>
</dbReference>
<dbReference type="AlphaFoldDB" id="A0A1V0UP29"/>
<name>A0A1V0UP29_9BACL</name>
<dbReference type="RefSeq" id="WP_083038260.1">
    <property type="nucleotide sequence ID" value="NZ_CP020557.1"/>
</dbReference>
<dbReference type="SFLD" id="SFLDG01140">
    <property type="entry name" value="C2.B:_Phosphomannomutase_and_P"/>
    <property type="match status" value="1"/>
</dbReference>
<protein>
    <submittedName>
        <fullName evidence="1">Uncharacterized protein</fullName>
    </submittedName>
</protein>
<dbReference type="InterPro" id="IPR006379">
    <property type="entry name" value="HAD-SF_hydro_IIB"/>
</dbReference>